<reference evidence="4 6" key="1">
    <citation type="journal article" date="2008" name="Science">
        <title>The Physcomitrella genome reveals evolutionary insights into the conquest of land by plants.</title>
        <authorList>
            <person name="Rensing S."/>
            <person name="Lang D."/>
            <person name="Zimmer A."/>
            <person name="Terry A."/>
            <person name="Salamov A."/>
            <person name="Shapiro H."/>
            <person name="Nishiyama T."/>
            <person name="Perroud P.-F."/>
            <person name="Lindquist E."/>
            <person name="Kamisugi Y."/>
            <person name="Tanahashi T."/>
            <person name="Sakakibara K."/>
            <person name="Fujita T."/>
            <person name="Oishi K."/>
            <person name="Shin-I T."/>
            <person name="Kuroki Y."/>
            <person name="Toyoda A."/>
            <person name="Suzuki Y."/>
            <person name="Hashimoto A."/>
            <person name="Yamaguchi K."/>
            <person name="Sugano A."/>
            <person name="Kohara Y."/>
            <person name="Fujiyama A."/>
            <person name="Anterola A."/>
            <person name="Aoki S."/>
            <person name="Ashton N."/>
            <person name="Barbazuk W.B."/>
            <person name="Barker E."/>
            <person name="Bennetzen J."/>
            <person name="Bezanilla M."/>
            <person name="Blankenship R."/>
            <person name="Cho S.H."/>
            <person name="Dutcher S."/>
            <person name="Estelle M."/>
            <person name="Fawcett J.A."/>
            <person name="Gundlach H."/>
            <person name="Hanada K."/>
            <person name="Heyl A."/>
            <person name="Hicks K.A."/>
            <person name="Hugh J."/>
            <person name="Lohr M."/>
            <person name="Mayer K."/>
            <person name="Melkozernov A."/>
            <person name="Murata T."/>
            <person name="Nelson D."/>
            <person name="Pils B."/>
            <person name="Prigge M."/>
            <person name="Reiss B."/>
            <person name="Renner T."/>
            <person name="Rombauts S."/>
            <person name="Rushton P."/>
            <person name="Sanderfoot A."/>
            <person name="Schween G."/>
            <person name="Shiu S.-H."/>
            <person name="Stueber K."/>
            <person name="Theodoulou F.L."/>
            <person name="Tu H."/>
            <person name="Van de Peer Y."/>
            <person name="Verrier P.J."/>
            <person name="Waters E."/>
            <person name="Wood A."/>
            <person name="Yang L."/>
            <person name="Cove D."/>
            <person name="Cuming A."/>
            <person name="Hasebe M."/>
            <person name="Lucas S."/>
            <person name="Mishler D.B."/>
            <person name="Reski R."/>
            <person name="Grigoriev I."/>
            <person name="Quatrano R.S."/>
            <person name="Boore J.L."/>
        </authorList>
    </citation>
    <scope>NUCLEOTIDE SEQUENCE [LARGE SCALE GENOMIC DNA]</scope>
    <source>
        <strain evidence="5 6">cv. Gransden 2004</strain>
    </source>
</reference>
<dbReference type="OrthoDB" id="1898734at2759"/>
<dbReference type="PaxDb" id="3218-PP1S241_28V6.1"/>
<comment type="similarity">
    <text evidence="1">Belongs to the peptidase S33 family.</text>
</comment>
<dbReference type="PANTHER" id="PTHR43248:SF2">
    <property type="entry name" value="PROLYL AMINOPEPTIDASE"/>
    <property type="match status" value="1"/>
</dbReference>
<dbReference type="InterPro" id="IPR029058">
    <property type="entry name" value="AB_hydrolase_fold"/>
</dbReference>
<dbReference type="FunCoup" id="A9TIX9">
    <property type="interactions" value="351"/>
</dbReference>
<evidence type="ECO:0000259" key="3">
    <source>
        <dbReference type="Pfam" id="PF00561"/>
    </source>
</evidence>
<proteinExistence type="inferred from homology"/>
<evidence type="ECO:0000313" key="4">
    <source>
        <dbReference type="EMBL" id="PNR33523.1"/>
    </source>
</evidence>
<evidence type="ECO:0000256" key="1">
    <source>
        <dbReference type="ARBA" id="ARBA00010088"/>
    </source>
</evidence>
<keyword evidence="2" id="KW-0378">Hydrolase</keyword>
<dbReference type="InterPro" id="IPR002410">
    <property type="entry name" value="Peptidase_S33"/>
</dbReference>
<dbReference type="ESTHER" id="phypa-a9tix9">
    <property type="family name" value="Proline_iminopeptidase"/>
</dbReference>
<dbReference type="eggNOG" id="ENOG502QSNW">
    <property type="taxonomic scope" value="Eukaryota"/>
</dbReference>
<dbReference type="Proteomes" id="UP000006727">
    <property type="component" value="Chromosome 20"/>
</dbReference>
<dbReference type="Gramene" id="Pp3c20_22770V3.1">
    <property type="protein sequence ID" value="Pp3c20_22770V3.1"/>
    <property type="gene ID" value="Pp3c20_22770"/>
</dbReference>
<dbReference type="Gene3D" id="3.40.50.1820">
    <property type="entry name" value="alpha/beta hydrolase"/>
    <property type="match status" value="1"/>
</dbReference>
<dbReference type="Gramene" id="Pp3c20_22770V3.3">
    <property type="protein sequence ID" value="Pp3c20_22770V3.3"/>
    <property type="gene ID" value="Pp3c20_22770"/>
</dbReference>
<dbReference type="GeneID" id="112273591"/>
<reference evidence="4 6" key="2">
    <citation type="journal article" date="2018" name="Plant J.">
        <title>The Physcomitrella patens chromosome-scale assembly reveals moss genome structure and evolution.</title>
        <authorList>
            <person name="Lang D."/>
            <person name="Ullrich K.K."/>
            <person name="Murat F."/>
            <person name="Fuchs J."/>
            <person name="Jenkins J."/>
            <person name="Haas F.B."/>
            <person name="Piednoel M."/>
            <person name="Gundlach H."/>
            <person name="Van Bel M."/>
            <person name="Meyberg R."/>
            <person name="Vives C."/>
            <person name="Morata J."/>
            <person name="Symeonidi A."/>
            <person name="Hiss M."/>
            <person name="Muchero W."/>
            <person name="Kamisugi Y."/>
            <person name="Saleh O."/>
            <person name="Blanc G."/>
            <person name="Decker E.L."/>
            <person name="van Gessel N."/>
            <person name="Grimwood J."/>
            <person name="Hayes R.D."/>
            <person name="Graham S.W."/>
            <person name="Gunter L.E."/>
            <person name="McDaniel S.F."/>
            <person name="Hoernstein S.N.W."/>
            <person name="Larsson A."/>
            <person name="Li F.W."/>
            <person name="Perroud P.F."/>
            <person name="Phillips J."/>
            <person name="Ranjan P."/>
            <person name="Rokshar D.S."/>
            <person name="Rothfels C.J."/>
            <person name="Schneider L."/>
            <person name="Shu S."/>
            <person name="Stevenson D.W."/>
            <person name="Thummler F."/>
            <person name="Tillich M."/>
            <person name="Villarreal Aguilar J.C."/>
            <person name="Widiez T."/>
            <person name="Wong G.K."/>
            <person name="Wymore A."/>
            <person name="Zhang Y."/>
            <person name="Zimmer A.D."/>
            <person name="Quatrano R.S."/>
            <person name="Mayer K.F.X."/>
            <person name="Goodstein D."/>
            <person name="Casacuberta J.M."/>
            <person name="Vandepoele K."/>
            <person name="Reski R."/>
            <person name="Cuming A.C."/>
            <person name="Tuskan G.A."/>
            <person name="Maumus F."/>
            <person name="Salse J."/>
            <person name="Schmutz J."/>
            <person name="Rensing S.A."/>
        </authorList>
    </citation>
    <scope>NUCLEOTIDE SEQUENCE [LARGE SCALE GENOMIC DNA]</scope>
    <source>
        <strain evidence="5 6">cv. Gransden 2004</strain>
    </source>
</reference>
<dbReference type="EnsemblPlants" id="Pp3c20_22770V3.3">
    <property type="protein sequence ID" value="Pp3c20_22770V3.3"/>
    <property type="gene ID" value="Pp3c20_22770"/>
</dbReference>
<dbReference type="HOGENOM" id="CLU_024518_2_0_1"/>
<dbReference type="PRINTS" id="PR00793">
    <property type="entry name" value="PROAMNOPTASE"/>
</dbReference>
<dbReference type="STRING" id="3218.A9TIX9"/>
<dbReference type="RefSeq" id="XP_024358297.1">
    <property type="nucleotide sequence ID" value="XM_024502529.2"/>
</dbReference>
<protein>
    <recommendedName>
        <fullName evidence="3">AB hydrolase-1 domain-containing protein</fullName>
    </recommendedName>
</protein>
<evidence type="ECO:0000256" key="2">
    <source>
        <dbReference type="ARBA" id="ARBA00022801"/>
    </source>
</evidence>
<dbReference type="InterPro" id="IPR000073">
    <property type="entry name" value="AB_hydrolase_1"/>
</dbReference>
<dbReference type="InterPro" id="IPR051601">
    <property type="entry name" value="Serine_prot/Carboxylest_S33"/>
</dbReference>
<evidence type="ECO:0000313" key="6">
    <source>
        <dbReference type="Proteomes" id="UP000006727"/>
    </source>
</evidence>
<dbReference type="Gramene" id="Pp3c20_22770V3.2">
    <property type="protein sequence ID" value="Pp3c20_22770V3.2"/>
    <property type="gene ID" value="Pp3c20_22770"/>
</dbReference>
<dbReference type="EnsemblPlants" id="Pp3c20_22770V3.1">
    <property type="protein sequence ID" value="Pp3c20_22770V3.1"/>
    <property type="gene ID" value="Pp3c20_22770"/>
</dbReference>
<evidence type="ECO:0000313" key="5">
    <source>
        <dbReference type="EnsemblPlants" id="Pp3c20_22770V3.1"/>
    </source>
</evidence>
<sequence>MAAARFCISRLRAGAGPALSRFGEKSLRTAGRSQRGWTGGAFTAGFAIAAAHSGVRAAAAAPASADSLVTSDQKSGIPQDNVHVGGHKPGDWFKVPELSLRDHYFIVPLDHDKPNGSSITVFAREVVGVGKEDKLLPYLLFLQGGPGFECARPTEAGGWVKKACEEYRVVLLDQRGTGLSSPLTTTSLAQFESPKQQAAFLRNFRADSIVKDAEIVRSYLIPGGEPWSVLGQSYGGFCAVTYLSMAPHGLHHVLLTGGLPPIDDGCTAETVYRACYKRVAIQNAKFYKRFPGDAEVVRSVVLHLAQCEGGGVPLPSGGFLTPRGLQLLGLSGLGSSGGLERLHYLFERAWDPILVPGAKKSLSYNFLRAVDDWFDFDTNPLYAIMHESIYCQGAASNWAAHRVREELGDQFDAVKAASNSTQVLFTGEMVFPWMFDELAALRPLKEAANIIAEASDWPPLYNKKQLNENKVPVAAAVYYEDLYVNVTLSEETAAQIQDIRLWVTNEYLHSGIREDGPRILDQLFGMLKGKYPIR</sequence>
<dbReference type="Gramene" id="Pp3c20_22770V3.4">
    <property type="protein sequence ID" value="Pp3c20_22770V3.4"/>
    <property type="gene ID" value="Pp3c20_22770"/>
</dbReference>
<dbReference type="GO" id="GO:0006508">
    <property type="term" value="P:proteolysis"/>
    <property type="evidence" value="ECO:0007669"/>
    <property type="project" value="InterPro"/>
</dbReference>
<dbReference type="RefSeq" id="XP_024358296.1">
    <property type="nucleotide sequence ID" value="XM_024502528.2"/>
</dbReference>
<dbReference type="EnsemblPlants" id="Pp3c20_22770V3.2">
    <property type="protein sequence ID" value="Pp3c20_22770V3.2"/>
    <property type="gene ID" value="Pp3c20_22770"/>
</dbReference>
<dbReference type="EnsemblPlants" id="Pp3c20_22770V3.4">
    <property type="protein sequence ID" value="Pp3c20_22770V3.4"/>
    <property type="gene ID" value="Pp3c20_22770"/>
</dbReference>
<dbReference type="PANTHER" id="PTHR43248">
    <property type="entry name" value="2-SUCCINYL-6-HYDROXY-2,4-CYCLOHEXADIENE-1-CARBOXYLATE SYNTHASE"/>
    <property type="match status" value="1"/>
</dbReference>
<dbReference type="GO" id="GO:0008233">
    <property type="term" value="F:peptidase activity"/>
    <property type="evidence" value="ECO:0007669"/>
    <property type="project" value="InterPro"/>
</dbReference>
<dbReference type="SUPFAM" id="SSF53474">
    <property type="entry name" value="alpha/beta-Hydrolases"/>
    <property type="match status" value="1"/>
</dbReference>
<accession>A9TIX9</accession>
<keyword evidence="6" id="KW-1185">Reference proteome</keyword>
<reference evidence="5" key="3">
    <citation type="submission" date="2020-12" db="UniProtKB">
        <authorList>
            <consortium name="EnsemblPlants"/>
        </authorList>
    </citation>
    <scope>IDENTIFICATION</scope>
</reference>
<dbReference type="KEGG" id="ppp:112273591"/>
<dbReference type="EMBL" id="ABEU02000020">
    <property type="protein sequence ID" value="PNR33523.1"/>
    <property type="molecule type" value="Genomic_DNA"/>
</dbReference>
<name>A9TIX9_PHYPA</name>
<feature type="domain" description="AB hydrolase-1" evidence="3">
    <location>
        <begin position="138"/>
        <end position="296"/>
    </location>
</feature>
<dbReference type="Pfam" id="PF00561">
    <property type="entry name" value="Abhydrolase_1"/>
    <property type="match status" value="1"/>
</dbReference>
<organism evidence="4">
    <name type="scientific">Physcomitrium patens</name>
    <name type="common">Spreading-leaved earth moss</name>
    <name type="synonym">Physcomitrella patens</name>
    <dbReference type="NCBI Taxonomy" id="3218"/>
    <lineage>
        <taxon>Eukaryota</taxon>
        <taxon>Viridiplantae</taxon>
        <taxon>Streptophyta</taxon>
        <taxon>Embryophyta</taxon>
        <taxon>Bryophyta</taxon>
        <taxon>Bryophytina</taxon>
        <taxon>Bryopsida</taxon>
        <taxon>Funariidae</taxon>
        <taxon>Funariales</taxon>
        <taxon>Funariaceae</taxon>
        <taxon>Physcomitrium</taxon>
    </lineage>
</organism>
<gene>
    <name evidence="5" type="primary">LOC112273591</name>
    <name evidence="4" type="ORF">PHYPA_025467</name>
</gene>
<dbReference type="OMA" id="TNEYEHN"/>
<dbReference type="AlphaFoldDB" id="A9TIX9"/>